<gene>
    <name evidence="1" type="ORF">MTR67_007622</name>
</gene>
<evidence type="ECO:0000313" key="1">
    <source>
        <dbReference type="EMBL" id="WMV14237.1"/>
    </source>
</evidence>
<proteinExistence type="predicted"/>
<keyword evidence="2" id="KW-1185">Reference proteome</keyword>
<sequence length="122" mass="14289">MHPIFHISLLNKCIGYPTSVVPLESVGVKESLSYKEVSVEILDHQVWKLRNKEVAFVKVLWRNQLVAGDTWEAKTNMMSKYPIFFPLIQFQFEVQVPHIYSWIGYLMCLPWIIRKATIIHVS</sequence>
<name>A0AAF0Q0L4_SOLVR</name>
<dbReference type="EMBL" id="CP133613">
    <property type="protein sequence ID" value="WMV14237.1"/>
    <property type="molecule type" value="Genomic_DNA"/>
</dbReference>
<dbReference type="Proteomes" id="UP001234989">
    <property type="component" value="Chromosome 2"/>
</dbReference>
<evidence type="ECO:0000313" key="2">
    <source>
        <dbReference type="Proteomes" id="UP001234989"/>
    </source>
</evidence>
<reference evidence="1" key="1">
    <citation type="submission" date="2023-08" db="EMBL/GenBank/DDBJ databases">
        <title>A de novo genome assembly of Solanum verrucosum Schlechtendal, a Mexican diploid species geographically isolated from the other diploid A-genome species in potato relatives.</title>
        <authorList>
            <person name="Hosaka K."/>
        </authorList>
    </citation>
    <scope>NUCLEOTIDE SEQUENCE</scope>
    <source>
        <tissue evidence="1">Young leaves</tissue>
    </source>
</reference>
<protein>
    <submittedName>
        <fullName evidence="1">Uncharacterized protein</fullName>
    </submittedName>
</protein>
<dbReference type="PANTHER" id="PTHR46148:SF57">
    <property type="entry name" value="OS12G0499874 PROTEIN"/>
    <property type="match status" value="1"/>
</dbReference>
<dbReference type="AlphaFoldDB" id="A0AAF0Q0L4"/>
<organism evidence="1 2">
    <name type="scientific">Solanum verrucosum</name>
    <dbReference type="NCBI Taxonomy" id="315347"/>
    <lineage>
        <taxon>Eukaryota</taxon>
        <taxon>Viridiplantae</taxon>
        <taxon>Streptophyta</taxon>
        <taxon>Embryophyta</taxon>
        <taxon>Tracheophyta</taxon>
        <taxon>Spermatophyta</taxon>
        <taxon>Magnoliopsida</taxon>
        <taxon>eudicotyledons</taxon>
        <taxon>Gunneridae</taxon>
        <taxon>Pentapetalae</taxon>
        <taxon>asterids</taxon>
        <taxon>lamiids</taxon>
        <taxon>Solanales</taxon>
        <taxon>Solanaceae</taxon>
        <taxon>Solanoideae</taxon>
        <taxon>Solaneae</taxon>
        <taxon>Solanum</taxon>
    </lineage>
</organism>
<accession>A0AAF0Q0L4</accession>
<dbReference type="PANTHER" id="PTHR46148">
    <property type="entry name" value="CHROMO DOMAIN-CONTAINING PROTEIN"/>
    <property type="match status" value="1"/>
</dbReference>